<keyword evidence="8" id="KW-0547">Nucleotide-binding</keyword>
<dbReference type="InterPro" id="IPR028941">
    <property type="entry name" value="WHIM2_dom"/>
</dbReference>
<evidence type="ECO:0000256" key="28">
    <source>
        <dbReference type="PROSITE-ProRule" id="PRU00475"/>
    </source>
</evidence>
<keyword evidence="13" id="KW-0067">ATP-binding</keyword>
<keyword evidence="20" id="KW-0804">Transcription</keyword>
<dbReference type="InterPro" id="IPR013083">
    <property type="entry name" value="Znf_RING/FYVE/PHD"/>
</dbReference>
<dbReference type="Proteomes" id="UP000515161">
    <property type="component" value="Unplaced"/>
</dbReference>
<dbReference type="FunFam" id="3.30.40.10:FF:000131">
    <property type="entry name" value="tyrosine-protein kinase BAZ1B isoform X1"/>
    <property type="match status" value="1"/>
</dbReference>
<evidence type="ECO:0000256" key="19">
    <source>
        <dbReference type="ARBA" id="ARBA00023137"/>
    </source>
</evidence>
<feature type="region of interest" description="Disordered" evidence="30">
    <location>
        <begin position="304"/>
        <end position="358"/>
    </location>
</feature>
<evidence type="ECO:0000256" key="17">
    <source>
        <dbReference type="ARBA" id="ARBA00023054"/>
    </source>
</evidence>
<dbReference type="PROSITE" id="PS51136">
    <property type="entry name" value="WAC"/>
    <property type="match status" value="1"/>
</dbReference>
<evidence type="ECO:0000256" key="25">
    <source>
        <dbReference type="ARBA" id="ARBA00076449"/>
    </source>
</evidence>
<dbReference type="InterPro" id="IPR028942">
    <property type="entry name" value="WHIM1_dom"/>
</dbReference>
<dbReference type="InterPro" id="IPR019787">
    <property type="entry name" value="Znf_PHD-finger"/>
</dbReference>
<feature type="region of interest" description="Disordered" evidence="30">
    <location>
        <begin position="370"/>
        <end position="465"/>
    </location>
</feature>
<feature type="compositionally biased region" description="Basic and acidic residues" evidence="30">
    <location>
        <begin position="846"/>
        <end position="865"/>
    </location>
</feature>
<evidence type="ECO:0000256" key="14">
    <source>
        <dbReference type="ARBA" id="ARBA00022843"/>
    </source>
</evidence>
<accession>A0A6P8WNL3</accession>
<dbReference type="GO" id="GO:0005524">
    <property type="term" value="F:ATP binding"/>
    <property type="evidence" value="ECO:0007669"/>
    <property type="project" value="UniProtKB-KW"/>
</dbReference>
<dbReference type="CTD" id="9031"/>
<evidence type="ECO:0000256" key="7">
    <source>
        <dbReference type="ARBA" id="ARBA00022723"/>
    </source>
</evidence>
<feature type="region of interest" description="Disordered" evidence="30">
    <location>
        <begin position="782"/>
        <end position="830"/>
    </location>
</feature>
<evidence type="ECO:0000259" key="33">
    <source>
        <dbReference type="PROSITE" id="PS50089"/>
    </source>
</evidence>
<keyword evidence="16" id="KW-0805">Transcription regulation</keyword>
<dbReference type="PROSITE" id="PS00633">
    <property type="entry name" value="BROMODOMAIN_1"/>
    <property type="match status" value="1"/>
</dbReference>
<feature type="domain" description="Bromo" evidence="31">
    <location>
        <begin position="1365"/>
        <end position="1435"/>
    </location>
</feature>
<evidence type="ECO:0000259" key="34">
    <source>
        <dbReference type="PROSITE" id="PS50827"/>
    </source>
</evidence>
<dbReference type="PROSITE" id="PS01359">
    <property type="entry name" value="ZF_PHD_1"/>
    <property type="match status" value="1"/>
</dbReference>
<dbReference type="InterPro" id="IPR036427">
    <property type="entry name" value="Bromodomain-like_sf"/>
</dbReference>
<keyword evidence="15" id="KW-0007">Acetylation</keyword>
<evidence type="ECO:0000256" key="29">
    <source>
        <dbReference type="SAM" id="Coils"/>
    </source>
</evidence>
<dbReference type="GO" id="GO:0140801">
    <property type="term" value="F:histone H2AXY142 kinase activity"/>
    <property type="evidence" value="ECO:0007669"/>
    <property type="project" value="InterPro"/>
</dbReference>
<dbReference type="InterPro" id="IPR011011">
    <property type="entry name" value="Znf_FYVE_PHD"/>
</dbReference>
<feature type="compositionally biased region" description="Acidic residues" evidence="30">
    <location>
        <begin position="1261"/>
        <end position="1283"/>
    </location>
</feature>
<dbReference type="SUPFAM" id="SSF57903">
    <property type="entry name" value="FYVE/PHD zinc finger"/>
    <property type="match status" value="1"/>
</dbReference>
<evidence type="ECO:0000256" key="8">
    <source>
        <dbReference type="ARBA" id="ARBA00022741"/>
    </source>
</evidence>
<dbReference type="GeneID" id="117557382"/>
<evidence type="ECO:0000313" key="37">
    <source>
        <dbReference type="RefSeq" id="XP_034089097.1"/>
    </source>
</evidence>
<feature type="domain" description="WAC" evidence="35">
    <location>
        <begin position="24"/>
        <end position="130"/>
    </location>
</feature>
<dbReference type="PROSITE" id="PS50014">
    <property type="entry name" value="BROMODOMAIN_2"/>
    <property type="match status" value="1"/>
</dbReference>
<name>A0A6P8WNL3_GYMAC</name>
<evidence type="ECO:0000256" key="5">
    <source>
        <dbReference type="ARBA" id="ARBA00022553"/>
    </source>
</evidence>
<keyword evidence="14" id="KW-0832">Ubl conjugation</keyword>
<feature type="region of interest" description="Disordered" evidence="30">
    <location>
        <begin position="146"/>
        <end position="206"/>
    </location>
</feature>
<feature type="compositionally biased region" description="Acidic residues" evidence="30">
    <location>
        <begin position="945"/>
        <end position="956"/>
    </location>
</feature>
<dbReference type="GO" id="GO:0090535">
    <property type="term" value="C:WICH complex"/>
    <property type="evidence" value="ECO:0007669"/>
    <property type="project" value="InterPro"/>
</dbReference>
<feature type="compositionally biased region" description="Basic and acidic residues" evidence="30">
    <location>
        <begin position="1536"/>
        <end position="1553"/>
    </location>
</feature>
<keyword evidence="9" id="KW-0227">DNA damage</keyword>
<dbReference type="GO" id="GO:0008270">
    <property type="term" value="F:zinc ion binding"/>
    <property type="evidence" value="ECO:0007669"/>
    <property type="project" value="UniProtKB-KW"/>
</dbReference>
<keyword evidence="6" id="KW-0808">Transferase</keyword>
<evidence type="ECO:0000256" key="16">
    <source>
        <dbReference type="ARBA" id="ARBA00023015"/>
    </source>
</evidence>
<dbReference type="InterPro" id="IPR047256">
    <property type="entry name" value="BAZ1B_PHD"/>
</dbReference>
<dbReference type="Pfam" id="PF15612">
    <property type="entry name" value="WHIM1"/>
    <property type="match status" value="1"/>
</dbReference>
<evidence type="ECO:0000256" key="24">
    <source>
        <dbReference type="ARBA" id="ARBA00069894"/>
    </source>
</evidence>
<evidence type="ECO:0000256" key="1">
    <source>
        <dbReference type="ARBA" id="ARBA00001936"/>
    </source>
</evidence>
<gene>
    <name evidence="37" type="primary">baz1b</name>
</gene>
<dbReference type="SMART" id="SM00571">
    <property type="entry name" value="DDT"/>
    <property type="match status" value="1"/>
</dbReference>
<protein>
    <recommendedName>
        <fullName evidence="24">Tyrosine-protein kinase BAZ1B</fullName>
        <ecNumber evidence="3">2.7.10.2</ecNumber>
    </recommendedName>
    <alternativeName>
        <fullName evidence="25">Bromodomain adjacent to zinc finger domain protein 1B</fullName>
    </alternativeName>
</protein>
<evidence type="ECO:0000256" key="11">
    <source>
        <dbReference type="ARBA" id="ARBA00022777"/>
    </source>
</evidence>
<evidence type="ECO:0000259" key="31">
    <source>
        <dbReference type="PROSITE" id="PS50014"/>
    </source>
</evidence>
<evidence type="ECO:0000259" key="32">
    <source>
        <dbReference type="PROSITE" id="PS50016"/>
    </source>
</evidence>
<feature type="region of interest" description="Disordered" evidence="30">
    <location>
        <begin position="1"/>
        <end position="23"/>
    </location>
</feature>
<keyword evidence="12" id="KW-0862">Zinc</keyword>
<feature type="coiled-coil region" evidence="29">
    <location>
        <begin position="531"/>
        <end position="558"/>
    </location>
</feature>
<keyword evidence="36" id="KW-1185">Reference proteome</keyword>
<evidence type="ECO:0000256" key="4">
    <source>
        <dbReference type="ARBA" id="ARBA00022499"/>
    </source>
</evidence>
<feature type="compositionally biased region" description="Low complexity" evidence="30">
    <location>
        <begin position="1315"/>
        <end position="1332"/>
    </location>
</feature>
<dbReference type="RefSeq" id="XP_034089097.1">
    <property type="nucleotide sequence ID" value="XM_034233206.1"/>
</dbReference>
<dbReference type="PROSITE" id="PS50827">
    <property type="entry name" value="DDT"/>
    <property type="match status" value="1"/>
</dbReference>
<evidence type="ECO:0000256" key="10">
    <source>
        <dbReference type="ARBA" id="ARBA00022771"/>
    </source>
</evidence>
<dbReference type="PRINTS" id="PR00503">
    <property type="entry name" value="BROMODOMAIN"/>
</dbReference>
<dbReference type="Gene3D" id="3.30.40.10">
    <property type="entry name" value="Zinc/RING finger domain, C3HC4 (zinc finger)"/>
    <property type="match status" value="1"/>
</dbReference>
<dbReference type="EC" id="2.7.10.2" evidence="3"/>
<comment type="subcellular location">
    <subcellularLocation>
        <location evidence="2 28">Nucleus</location>
    </subcellularLocation>
</comment>
<feature type="region of interest" description="Disordered" evidence="30">
    <location>
        <begin position="1251"/>
        <end position="1349"/>
    </location>
</feature>
<dbReference type="Pfam" id="PF15613">
    <property type="entry name" value="WSD"/>
    <property type="match status" value="1"/>
</dbReference>
<dbReference type="KEGG" id="gacu:117557382"/>
<dbReference type="PANTHER" id="PTHR46802">
    <property type="entry name" value="TYROSINE-PROTEIN KINASE BAZ1B"/>
    <property type="match status" value="1"/>
</dbReference>
<sequence length="1585" mass="180777">MAPLLGRKPYPLAKPLAEPPGPGEEVYIIEHTKEAFRNKEEYEARLKRYDERIWTCKSTGSSQLTHNEAWEEEQEVTELLDEEYPKWFEKPVLEMIHHNTVSLDKLVEMAWLEILTKYALDEECDFLVGKDKSLQVKVVKIHPLDNPEGETAEKKLEGACDSPSSDKENASQENQGKEPPPREEENRRESLSDRARRSPRKLPTAMKEERKRWVMPKFLPHKYDVKLINEDKVISDVPTDSLFRTERPPTKEIMRYYIRHYALRLGMGESAPWVVEDELVKKFNLPSKFSDFLLDPHKFLAENPSAKRKSLSSPEGKPSKRLKSPDAPGEDSGNEKGEKKRRRRKKNDSLGMPLSPTIWGHMQKIQMNGSPLKVKNSGTPKKGEGKGSAPSTPKSGRNPGDKKEAKKTGKSGVLKAFKKDGKAGPKTPKMKQMTLLHLAKSTPAGSPKKRARSSGMGTAKLGKPLHPMALHLLRYYKEHKGKEDKKTSLSSLLSKAAKTLSPDDQSQLPEELRELVQKRWVLLEQKKRWAAMSEEERNEEMKKKREEVKEKLREKAKERRGKEMLVRREQSRRYEDQEIEGGKTLPTFKLVDMPEGLPNTLFGSVAMVVDFLQCYAGLLMPEDQYPITAVALMEALAGERSGFLYLNRVLVVLLQTLLQDELAEGYSELDMPLSEIPLTMHSVSELARLCLRPCDAQGEGSHQGSVDSGALGGFDDVVTSEFLEKLETIEVFELSSDEKVSLLVALCHRILMTYSVEDHVDAMQQRSAEVWKERLAMLKEANDRKRAEKQMQKEMEGRGEKKKEGSVKKETKKEVMVEPKVEPNPEPEDMISSLKSRRLMSVQAKKNKEEMDRQNKERMEKEAEEERMRKQRAAVERAFQDGITKAKLVMRRSPLGTDRNHNRYWLFSDVVPGLYIEKGWVHESIDYSFTPPLEDKPVEAAEPAEAAEVEEEEDGETASNQDSQGAEKDDGSIDGAISEGAQQGATADVCIETTIPNQGQNLWFVCENPAELEELVESLHPQGVRESGLKAKIQNRYQDILHSVHLTRKSKPGLRTCDGFTELLNYLRSDIKEIASRLQKGGLGYLEDNVDIEEQMKDMEKLKDFGEIVITIQACVIKKFLQGFMAPKQKKKKKTAGEESSKAEEVDDEKKLAEEARVATAVEKWKTAIREAQTFSRMHVLLGMLDACIKWDMSAENARCKVCRKKGDDEKLILCDECNKAFHLFCLRPALYRIPDGEWLCPACQPTVARRGSRSRNYNQDTDEEEDEEESEEEESEEEEEENDYKAMGHSLRPRKKNKQSSSRPKSSKSKPKKQSSSSTTTSKPKSGPTSPADIDELVRQSSQTGVRKQALELERCEEILKKLMKFRYSWPFREPVSQEEAEDYLDIITQPMDFQTMLGKFSQSSYRNAQEFMEDLKLVFSNAEEYNQQGSSVLSAMVKTEQSFTELLQRLLPGLSYLRRRSRKRVSRAPATSEDEEEEEEGEEEEKQQPKKKMQNGKSNTKKSKSVRGRRVESESEGDDDDGRRRSKRTSSASGKKDYREQDSDGERDTRRNRQRGGRGDAAGASSDEERSSRQRHSKRQKRS</sequence>
<feature type="domain" description="RING-type" evidence="33">
    <location>
        <begin position="1200"/>
        <end position="1245"/>
    </location>
</feature>
<evidence type="ECO:0000256" key="22">
    <source>
        <dbReference type="ARBA" id="ARBA00051245"/>
    </source>
</evidence>
<proteinExistence type="inferred from homology"/>
<dbReference type="Pfam" id="PF00439">
    <property type="entry name" value="Bromodomain"/>
    <property type="match status" value="1"/>
</dbReference>
<evidence type="ECO:0000256" key="20">
    <source>
        <dbReference type="ARBA" id="ARBA00023163"/>
    </source>
</evidence>
<evidence type="ECO:0000256" key="2">
    <source>
        <dbReference type="ARBA" id="ARBA00004123"/>
    </source>
</evidence>
<dbReference type="InterPro" id="IPR018501">
    <property type="entry name" value="DDT_dom"/>
</dbReference>
<evidence type="ECO:0000256" key="30">
    <source>
        <dbReference type="SAM" id="MobiDB-lite"/>
    </source>
</evidence>
<keyword evidence="7" id="KW-0479">Metal-binding</keyword>
<feature type="compositionally biased region" description="Acidic residues" evidence="30">
    <location>
        <begin position="1474"/>
        <end position="1487"/>
    </location>
</feature>
<comment type="catalytic activity">
    <reaction evidence="22">
        <text>L-tyrosyl-[protein] + ATP = O-phospho-L-tyrosyl-[protein] + ADP + H(+)</text>
        <dbReference type="Rhea" id="RHEA:10596"/>
        <dbReference type="Rhea" id="RHEA-COMP:10136"/>
        <dbReference type="Rhea" id="RHEA-COMP:20101"/>
        <dbReference type="ChEBI" id="CHEBI:15378"/>
        <dbReference type="ChEBI" id="CHEBI:30616"/>
        <dbReference type="ChEBI" id="CHEBI:46858"/>
        <dbReference type="ChEBI" id="CHEBI:61978"/>
        <dbReference type="ChEBI" id="CHEBI:456216"/>
        <dbReference type="EC" id="2.7.10.2"/>
    </reaction>
</comment>
<feature type="region of interest" description="Disordered" evidence="30">
    <location>
        <begin position="843"/>
        <end position="865"/>
    </location>
</feature>
<comment type="similarity">
    <text evidence="23">Belongs to the WAL family. BAZ1B subfamily.</text>
</comment>
<reference evidence="37" key="1">
    <citation type="submission" date="2025-08" db="UniProtKB">
        <authorList>
            <consortium name="RefSeq"/>
        </authorList>
    </citation>
    <scope>IDENTIFICATION</scope>
</reference>
<dbReference type="FunFam" id="1.20.920.10:FF:000031">
    <property type="entry name" value="Bromodomain adjacent to zinc finger domain, 1B"/>
    <property type="match status" value="1"/>
</dbReference>
<evidence type="ECO:0000313" key="36">
    <source>
        <dbReference type="Proteomes" id="UP000515161"/>
    </source>
</evidence>
<evidence type="ECO:0000256" key="18">
    <source>
        <dbReference type="ARBA" id="ARBA00023117"/>
    </source>
</evidence>
<dbReference type="PROSITE" id="PS50089">
    <property type="entry name" value="ZF_RING_2"/>
    <property type="match status" value="1"/>
</dbReference>
<dbReference type="InterPro" id="IPR001841">
    <property type="entry name" value="Znf_RING"/>
</dbReference>
<evidence type="ECO:0000256" key="27">
    <source>
        <dbReference type="PROSITE-ProRule" id="PRU00175"/>
    </source>
</evidence>
<dbReference type="SMART" id="SM00297">
    <property type="entry name" value="BROMO"/>
    <property type="match status" value="1"/>
</dbReference>
<keyword evidence="21 28" id="KW-0539">Nucleus</keyword>
<dbReference type="GO" id="GO:0004715">
    <property type="term" value="F:non-membrane spanning protein tyrosine kinase activity"/>
    <property type="evidence" value="ECO:0007669"/>
    <property type="project" value="UniProtKB-EC"/>
</dbReference>
<dbReference type="OrthoDB" id="787137at2759"/>
<dbReference type="FunCoup" id="A0A6P8WNL3">
    <property type="interactions" value="783"/>
</dbReference>
<feature type="compositionally biased region" description="Basic and acidic residues" evidence="30">
    <location>
        <begin position="151"/>
        <end position="196"/>
    </location>
</feature>
<keyword evidence="19" id="KW-0829">Tyrosine-protein kinase</keyword>
<dbReference type="InParanoid" id="A0A6P8WNL3"/>
<dbReference type="Pfam" id="PF10537">
    <property type="entry name" value="WAC_Acf1_DNA_bd"/>
    <property type="match status" value="1"/>
</dbReference>
<keyword evidence="5" id="KW-0597">Phosphoprotein</keyword>
<evidence type="ECO:0000256" key="23">
    <source>
        <dbReference type="ARBA" id="ARBA00061696"/>
    </source>
</evidence>
<dbReference type="InterPro" id="IPR013136">
    <property type="entry name" value="WSTF_Acf1_Cbp146"/>
</dbReference>
<feature type="region of interest" description="Disordered" evidence="30">
    <location>
        <begin position="931"/>
        <end position="977"/>
    </location>
</feature>
<evidence type="ECO:0000259" key="35">
    <source>
        <dbReference type="PROSITE" id="PS51136"/>
    </source>
</evidence>
<feature type="compositionally biased region" description="Basic residues" evidence="30">
    <location>
        <begin position="1491"/>
        <end position="1510"/>
    </location>
</feature>
<evidence type="ECO:0000256" key="13">
    <source>
        <dbReference type="ARBA" id="ARBA00022840"/>
    </source>
</evidence>
<dbReference type="InterPro" id="IPR047174">
    <property type="entry name" value="BAZ1B"/>
</dbReference>
<dbReference type="Pfam" id="PF00628">
    <property type="entry name" value="PHD"/>
    <property type="match status" value="1"/>
</dbReference>
<keyword evidence="17 29" id="KW-0175">Coiled coil</keyword>
<dbReference type="Gene3D" id="1.20.920.10">
    <property type="entry name" value="Bromodomain-like"/>
    <property type="match status" value="1"/>
</dbReference>
<dbReference type="InterPro" id="IPR018359">
    <property type="entry name" value="Bromodomain_CS"/>
</dbReference>
<evidence type="ECO:0000256" key="12">
    <source>
        <dbReference type="ARBA" id="ARBA00022833"/>
    </source>
</evidence>
<feature type="compositionally biased region" description="Basic residues" evidence="30">
    <location>
        <begin position="1575"/>
        <end position="1585"/>
    </location>
</feature>
<evidence type="ECO:0000256" key="21">
    <source>
        <dbReference type="ARBA" id="ARBA00023242"/>
    </source>
</evidence>
<dbReference type="CDD" id="cd15628">
    <property type="entry name" value="PHD_BAZ1B"/>
    <property type="match status" value="1"/>
</dbReference>
<dbReference type="SUPFAM" id="SSF47370">
    <property type="entry name" value="Bromodomain"/>
    <property type="match status" value="1"/>
</dbReference>
<comment type="cofactor">
    <cofactor evidence="1">
        <name>Mn(2+)</name>
        <dbReference type="ChEBI" id="CHEBI:29035"/>
    </cofactor>
</comment>
<organism evidence="36 37">
    <name type="scientific">Gymnodraco acuticeps</name>
    <name type="common">Antarctic dragonfish</name>
    <dbReference type="NCBI Taxonomy" id="8218"/>
    <lineage>
        <taxon>Eukaryota</taxon>
        <taxon>Metazoa</taxon>
        <taxon>Chordata</taxon>
        <taxon>Craniata</taxon>
        <taxon>Vertebrata</taxon>
        <taxon>Euteleostomi</taxon>
        <taxon>Actinopterygii</taxon>
        <taxon>Neopterygii</taxon>
        <taxon>Teleostei</taxon>
        <taxon>Neoteleostei</taxon>
        <taxon>Acanthomorphata</taxon>
        <taxon>Eupercaria</taxon>
        <taxon>Perciformes</taxon>
        <taxon>Notothenioidei</taxon>
        <taxon>Bathydraconidae</taxon>
        <taxon>Gymnodraco</taxon>
    </lineage>
</organism>
<dbReference type="InterPro" id="IPR001487">
    <property type="entry name" value="Bromodomain"/>
</dbReference>
<dbReference type="GO" id="GO:0006974">
    <property type="term" value="P:DNA damage response"/>
    <property type="evidence" value="ECO:0007669"/>
    <property type="project" value="UniProtKB-KW"/>
</dbReference>
<feature type="region of interest" description="Disordered" evidence="30">
    <location>
        <begin position="1462"/>
        <end position="1585"/>
    </location>
</feature>
<evidence type="ECO:0000256" key="3">
    <source>
        <dbReference type="ARBA" id="ARBA00011903"/>
    </source>
</evidence>
<evidence type="ECO:0000256" key="9">
    <source>
        <dbReference type="ARBA" id="ARBA00022763"/>
    </source>
</evidence>
<keyword evidence="18 26" id="KW-0103">Bromodomain</keyword>
<evidence type="ECO:0000256" key="26">
    <source>
        <dbReference type="PROSITE-ProRule" id="PRU00035"/>
    </source>
</evidence>
<keyword evidence="11 37" id="KW-0418">Kinase</keyword>
<feature type="domain" description="DDT" evidence="34">
    <location>
        <begin position="599"/>
        <end position="663"/>
    </location>
</feature>
<feature type="compositionally biased region" description="Basic and acidic residues" evidence="30">
    <location>
        <begin position="782"/>
        <end position="823"/>
    </location>
</feature>
<evidence type="ECO:0000256" key="15">
    <source>
        <dbReference type="ARBA" id="ARBA00022990"/>
    </source>
</evidence>
<dbReference type="GO" id="GO:0042393">
    <property type="term" value="F:histone binding"/>
    <property type="evidence" value="ECO:0007669"/>
    <property type="project" value="TreeGrafter"/>
</dbReference>
<dbReference type="PANTHER" id="PTHR46802:SF1">
    <property type="entry name" value="TYROSINE-PROTEIN KINASE BAZ1B"/>
    <property type="match status" value="1"/>
</dbReference>
<dbReference type="InterPro" id="IPR001965">
    <property type="entry name" value="Znf_PHD"/>
</dbReference>
<keyword evidence="10 27" id="KW-0863">Zinc-finger</keyword>
<keyword evidence="4" id="KW-1017">Isopeptide bond</keyword>
<evidence type="ECO:0000256" key="6">
    <source>
        <dbReference type="ARBA" id="ARBA00022679"/>
    </source>
</evidence>
<feature type="domain" description="PHD-type" evidence="32">
    <location>
        <begin position="1197"/>
        <end position="1247"/>
    </location>
</feature>
<dbReference type="SMART" id="SM00249">
    <property type="entry name" value="PHD"/>
    <property type="match status" value="1"/>
</dbReference>
<dbReference type="PROSITE" id="PS50016">
    <property type="entry name" value="ZF_PHD_2"/>
    <property type="match status" value="1"/>
</dbReference>
<dbReference type="InterPro" id="IPR019786">
    <property type="entry name" value="Zinc_finger_PHD-type_CS"/>
</dbReference>